<dbReference type="EMBL" id="JAPWDV010000001">
    <property type="protein sequence ID" value="KAJ6224482.1"/>
    <property type="molecule type" value="Genomic_DNA"/>
</dbReference>
<dbReference type="InterPro" id="IPR036508">
    <property type="entry name" value="Chitin-bd_dom_sf"/>
</dbReference>
<keyword evidence="9" id="KW-1185">Reference proteome</keyword>
<dbReference type="PANTHER" id="PTHR23301:SF0">
    <property type="entry name" value="CHITIN-BINDING TYPE-2 DOMAIN-CONTAINING PROTEIN-RELATED"/>
    <property type="match status" value="1"/>
</dbReference>
<dbReference type="GO" id="GO:0005576">
    <property type="term" value="C:extracellular region"/>
    <property type="evidence" value="ECO:0007669"/>
    <property type="project" value="InterPro"/>
</dbReference>
<name>A0A9Q0MF24_BLOTA</name>
<feature type="domain" description="Chitin-binding type-2" evidence="7">
    <location>
        <begin position="104"/>
        <end position="163"/>
    </location>
</feature>
<organism evidence="8 9">
    <name type="scientific">Blomia tropicalis</name>
    <name type="common">Mite</name>
    <dbReference type="NCBI Taxonomy" id="40697"/>
    <lineage>
        <taxon>Eukaryota</taxon>
        <taxon>Metazoa</taxon>
        <taxon>Ecdysozoa</taxon>
        <taxon>Arthropoda</taxon>
        <taxon>Chelicerata</taxon>
        <taxon>Arachnida</taxon>
        <taxon>Acari</taxon>
        <taxon>Acariformes</taxon>
        <taxon>Sarcoptiformes</taxon>
        <taxon>Astigmata</taxon>
        <taxon>Glycyphagoidea</taxon>
        <taxon>Echimyopodidae</taxon>
        <taxon>Blomia</taxon>
    </lineage>
</organism>
<evidence type="ECO:0000259" key="7">
    <source>
        <dbReference type="PROSITE" id="PS50940"/>
    </source>
</evidence>
<dbReference type="InterPro" id="IPR002557">
    <property type="entry name" value="Chitin-bd_dom"/>
</dbReference>
<dbReference type="Proteomes" id="UP001142055">
    <property type="component" value="Chromosome 1"/>
</dbReference>
<dbReference type="SUPFAM" id="SSF57625">
    <property type="entry name" value="Invertebrate chitin-binding proteins"/>
    <property type="match status" value="2"/>
</dbReference>
<dbReference type="GO" id="GO:0008061">
    <property type="term" value="F:chitin binding"/>
    <property type="evidence" value="ECO:0007669"/>
    <property type="project" value="UniProtKB-KW"/>
</dbReference>
<feature type="domain" description="Chitin-binding type-2" evidence="7">
    <location>
        <begin position="36"/>
        <end position="95"/>
    </location>
</feature>
<keyword evidence="5" id="KW-0325">Glycoprotein</keyword>
<gene>
    <name evidence="8" type="ORF">RDWZM_003027</name>
</gene>
<dbReference type="Pfam" id="PF01607">
    <property type="entry name" value="CBM_14"/>
    <property type="match status" value="2"/>
</dbReference>
<dbReference type="OrthoDB" id="6358068at2759"/>
<evidence type="ECO:0000256" key="3">
    <source>
        <dbReference type="ARBA" id="ARBA00022737"/>
    </source>
</evidence>
<dbReference type="PROSITE" id="PS50940">
    <property type="entry name" value="CHIT_BIND_II"/>
    <property type="match status" value="2"/>
</dbReference>
<reference evidence="8" key="1">
    <citation type="submission" date="2022-12" db="EMBL/GenBank/DDBJ databases">
        <title>Genome assemblies of Blomia tropicalis.</title>
        <authorList>
            <person name="Cui Y."/>
        </authorList>
    </citation>
    <scope>NUCLEOTIDE SEQUENCE</scope>
    <source>
        <tissue evidence="8">Adult mites</tissue>
    </source>
</reference>
<comment type="caution">
    <text evidence="8">The sequence shown here is derived from an EMBL/GenBank/DDBJ whole genome shotgun (WGS) entry which is preliminary data.</text>
</comment>
<evidence type="ECO:0000256" key="1">
    <source>
        <dbReference type="ARBA" id="ARBA00022669"/>
    </source>
</evidence>
<evidence type="ECO:0000256" key="5">
    <source>
        <dbReference type="ARBA" id="ARBA00023180"/>
    </source>
</evidence>
<feature type="signal peptide" evidence="6">
    <location>
        <begin position="1"/>
        <end position="23"/>
    </location>
</feature>
<sequence>MKSIIILVAVYAIFNCSCQIVSANPAFQESAVAEIPLNCPIEGVFGYPHPKACDEYFQCTNGTLTHEYCPNGLLFSETGHVVGFCAYSWNVDCKDKTIPKPISSPGCPYQFGFFAESDHSPCNVFYSECSWGVPQRRQCEPHGLFYDDRIKGCNWPDQVGCSSESLLNFKCPDEDKGNRYWPYPRYYYNEASIVTCVQGQPRLVNCGADELVDAASLTCQPVHKEEETVNVHKRRF</sequence>
<accession>A0A9Q0MF24</accession>
<keyword evidence="3" id="KW-0677">Repeat</keyword>
<dbReference type="Gene3D" id="2.170.140.10">
    <property type="entry name" value="Chitin binding domain"/>
    <property type="match status" value="2"/>
</dbReference>
<dbReference type="OMA" id="CNYHWAV"/>
<evidence type="ECO:0000313" key="9">
    <source>
        <dbReference type="Proteomes" id="UP001142055"/>
    </source>
</evidence>
<evidence type="ECO:0000313" key="8">
    <source>
        <dbReference type="EMBL" id="KAJ6224482.1"/>
    </source>
</evidence>
<keyword evidence="2 6" id="KW-0732">Signal</keyword>
<proteinExistence type="predicted"/>
<keyword evidence="4" id="KW-1015">Disulfide bond</keyword>
<dbReference type="PANTHER" id="PTHR23301">
    <property type="entry name" value="CHITIN BINDING PERITROPHIN-A"/>
    <property type="match status" value="1"/>
</dbReference>
<evidence type="ECO:0000256" key="4">
    <source>
        <dbReference type="ARBA" id="ARBA00023157"/>
    </source>
</evidence>
<dbReference type="SMART" id="SM00494">
    <property type="entry name" value="ChtBD2"/>
    <property type="match status" value="3"/>
</dbReference>
<feature type="chain" id="PRO_5040267126" description="Chitin-binding type-2 domain-containing protein" evidence="6">
    <location>
        <begin position="24"/>
        <end position="236"/>
    </location>
</feature>
<protein>
    <recommendedName>
        <fullName evidence="7">Chitin-binding type-2 domain-containing protein</fullName>
    </recommendedName>
</protein>
<keyword evidence="1" id="KW-0147">Chitin-binding</keyword>
<dbReference type="AlphaFoldDB" id="A0A9Q0MF24"/>
<evidence type="ECO:0000256" key="6">
    <source>
        <dbReference type="SAM" id="SignalP"/>
    </source>
</evidence>
<dbReference type="InterPro" id="IPR051940">
    <property type="entry name" value="Chitin_bind-dev_reg"/>
</dbReference>
<evidence type="ECO:0000256" key="2">
    <source>
        <dbReference type="ARBA" id="ARBA00022729"/>
    </source>
</evidence>